<keyword evidence="2" id="KW-1185">Reference proteome</keyword>
<evidence type="ECO:0000313" key="1">
    <source>
        <dbReference type="EMBL" id="KAL0563178.1"/>
    </source>
</evidence>
<comment type="caution">
    <text evidence="1">The sequence shown here is derived from an EMBL/GenBank/DDBJ whole genome shotgun (WGS) entry which is preliminary data.</text>
</comment>
<gene>
    <name evidence="1" type="ORF">V5O48_018896</name>
</gene>
<reference evidence="1 2" key="1">
    <citation type="submission" date="2024-02" db="EMBL/GenBank/DDBJ databases">
        <title>A draft genome for the cacao thread blight pathogen Marasmius crinis-equi.</title>
        <authorList>
            <person name="Cohen S.P."/>
            <person name="Baruah I.K."/>
            <person name="Amoako-Attah I."/>
            <person name="Bukari Y."/>
            <person name="Meinhardt L.W."/>
            <person name="Bailey B.A."/>
        </authorList>
    </citation>
    <scope>NUCLEOTIDE SEQUENCE [LARGE SCALE GENOMIC DNA]</scope>
    <source>
        <strain evidence="1 2">GH-76</strain>
    </source>
</reference>
<organism evidence="1 2">
    <name type="scientific">Marasmius crinis-equi</name>
    <dbReference type="NCBI Taxonomy" id="585013"/>
    <lineage>
        <taxon>Eukaryota</taxon>
        <taxon>Fungi</taxon>
        <taxon>Dikarya</taxon>
        <taxon>Basidiomycota</taxon>
        <taxon>Agaricomycotina</taxon>
        <taxon>Agaricomycetes</taxon>
        <taxon>Agaricomycetidae</taxon>
        <taxon>Agaricales</taxon>
        <taxon>Marasmiineae</taxon>
        <taxon>Marasmiaceae</taxon>
        <taxon>Marasmius</taxon>
    </lineage>
</organism>
<feature type="non-terminal residue" evidence="1">
    <location>
        <position position="1"/>
    </location>
</feature>
<dbReference type="InterPro" id="IPR029058">
    <property type="entry name" value="AB_hydrolase_fold"/>
</dbReference>
<evidence type="ECO:0000313" key="2">
    <source>
        <dbReference type="Proteomes" id="UP001465976"/>
    </source>
</evidence>
<dbReference type="SUPFAM" id="SSF53474">
    <property type="entry name" value="alpha/beta-Hydrolases"/>
    <property type="match status" value="1"/>
</dbReference>
<dbReference type="Proteomes" id="UP001465976">
    <property type="component" value="Unassembled WGS sequence"/>
</dbReference>
<sequence length="159" mass="18091">LEGFFNLIYPDDPSIWRTHFGPVKAMETYLLSGKPLPPPSWFAPEEKKIQYEGIRDLDLTGPFSYYSAYILGAQSEDAKGVPSSRYTLTLPVFFGAALDDYISLPSIGRDMTSRFCTNEKNKVHEFKANHWVHLQTPDEVNEALFDWFKSLDVGTDGEM</sequence>
<protein>
    <recommendedName>
        <fullName evidence="3">Epoxide hydrolase</fullName>
    </recommendedName>
</protein>
<dbReference type="EMBL" id="JBAHYK010003827">
    <property type="protein sequence ID" value="KAL0563178.1"/>
    <property type="molecule type" value="Genomic_DNA"/>
</dbReference>
<accession>A0ABR3EK03</accession>
<dbReference type="Gene3D" id="3.40.50.1820">
    <property type="entry name" value="alpha/beta hydrolase"/>
    <property type="match status" value="1"/>
</dbReference>
<proteinExistence type="predicted"/>
<name>A0ABR3EK03_9AGAR</name>
<evidence type="ECO:0008006" key="3">
    <source>
        <dbReference type="Google" id="ProtNLM"/>
    </source>
</evidence>